<dbReference type="EMBL" id="LAZR01008570">
    <property type="protein sequence ID" value="KKM77927.1"/>
    <property type="molecule type" value="Genomic_DNA"/>
</dbReference>
<gene>
    <name evidence="2" type="ORF">LCGC14_1365090</name>
</gene>
<evidence type="ECO:0008006" key="3">
    <source>
        <dbReference type="Google" id="ProtNLM"/>
    </source>
</evidence>
<keyword evidence="1" id="KW-0472">Membrane</keyword>
<feature type="transmembrane region" description="Helical" evidence="1">
    <location>
        <begin position="36"/>
        <end position="54"/>
    </location>
</feature>
<comment type="caution">
    <text evidence="2">The sequence shown here is derived from an EMBL/GenBank/DDBJ whole genome shotgun (WGS) entry which is preliminary data.</text>
</comment>
<evidence type="ECO:0000313" key="2">
    <source>
        <dbReference type="EMBL" id="KKM77927.1"/>
    </source>
</evidence>
<proteinExistence type="predicted"/>
<organism evidence="2">
    <name type="scientific">marine sediment metagenome</name>
    <dbReference type="NCBI Taxonomy" id="412755"/>
    <lineage>
        <taxon>unclassified sequences</taxon>
        <taxon>metagenomes</taxon>
        <taxon>ecological metagenomes</taxon>
    </lineage>
</organism>
<feature type="transmembrane region" description="Helical" evidence="1">
    <location>
        <begin position="60"/>
        <end position="83"/>
    </location>
</feature>
<keyword evidence="1" id="KW-1133">Transmembrane helix</keyword>
<dbReference type="AlphaFoldDB" id="A0A0F9N937"/>
<accession>A0A0F9N937</accession>
<sequence>MIWQDNVNGLFEFLSGFFLLLHCVKMYQDKKIRGISLLAGIYFVTWSYWNLFYYPCLGQWGSFGGGVFSTMIHTIWFFMIVYYTRKERKAKNG</sequence>
<reference evidence="2" key="1">
    <citation type="journal article" date="2015" name="Nature">
        <title>Complex archaea that bridge the gap between prokaryotes and eukaryotes.</title>
        <authorList>
            <person name="Spang A."/>
            <person name="Saw J.H."/>
            <person name="Jorgensen S.L."/>
            <person name="Zaremba-Niedzwiedzka K."/>
            <person name="Martijn J."/>
            <person name="Lind A.E."/>
            <person name="van Eijk R."/>
            <person name="Schleper C."/>
            <person name="Guy L."/>
            <person name="Ettema T.J."/>
        </authorList>
    </citation>
    <scope>NUCLEOTIDE SEQUENCE</scope>
</reference>
<evidence type="ECO:0000256" key="1">
    <source>
        <dbReference type="SAM" id="Phobius"/>
    </source>
</evidence>
<keyword evidence="1" id="KW-0812">Transmembrane</keyword>
<protein>
    <recommendedName>
        <fullName evidence="3">MtN3 and saliva related transmembrane protein</fullName>
    </recommendedName>
</protein>
<name>A0A0F9N937_9ZZZZ</name>